<organism evidence="2 3">
    <name type="scientific">Postia placenta MAD-698-R-SB12</name>
    <dbReference type="NCBI Taxonomy" id="670580"/>
    <lineage>
        <taxon>Eukaryota</taxon>
        <taxon>Fungi</taxon>
        <taxon>Dikarya</taxon>
        <taxon>Basidiomycota</taxon>
        <taxon>Agaricomycotina</taxon>
        <taxon>Agaricomycetes</taxon>
        <taxon>Polyporales</taxon>
        <taxon>Adustoporiaceae</taxon>
        <taxon>Rhodonia</taxon>
    </lineage>
</organism>
<sequence length="1376" mass="150791">MTTSCTARMPYVTGVPTVGPAVVAISQGDAVDRTLDSRGAPNMHVEAPRNRRVHFHATVNAEDGAAHADARHKGLPRAIDDDLWTASVAPEDVSRRGFRRQECDRGSPQRAAQYPEHHARIACLRASKSAFGSFQRRNPPLPAPPPTSGIFINGALQHCAAGPAFKPAASHHRCMSRTGGASMRAWTLPVQEQVIVARSERTLPIALVVAHPHHSGPRQAITRHVFMPSPPLGPSITLWPLAGPVCVHGGHTAIRCAISPAPRGRSFTHPHFPGFSRHFYPTREGVRKPHGLRWPPLEPAGTAKPPAIALASARPSYDTDLPAAVPLSAALAPRHGIPRGWTLAKGRRAQALTGWGGRRRDAEDRRQRCVASSFHDVPYPRSSPPVPRQMEIGAAQGLLFGETTQEVAYMESSEDGEPLACTRTERKVCCTQDGRGSREKQKVLQDGVDGRALGQRWRGAVGHGAWECVTCCVPVADGGTRFGRCARDWRSGRAGAVGVSVVGCFWKRWEGSAWTLWADSVVFVRVPPLAPRLWVCGRLRAKPFSAHAQRSGTPGHSPRMLSAQNEYPSVLLLHAPRSCTLFLLPPARHMEPLLFDCTSYSDASTPRTPSPRSDMQPPFSSPHYKPSMDLNPARYIFDGNHDDNGIVPEHHTLEAAHMWSAPYPGSYNPPGSRGSLLEELYDHDMPEHNAGHDSYLDQRHQQHPAHWSHISQAIHGEPSLPMQRHPHDIAMSRRNTFPYVRQDRPDAMYTPPPFLSNDHDSVNSTRYPLRKRLIPARTHVSCDVPMKKHGKKTGALYSSPAGVGAHCITHTTLAWKRRALLLDGDDVCETDGVRACLKCTGLRRFALIGCGMLLPFASSPNDGRGRADLARARNRSPGIAIAPPAPAGPRAAGVAESLSAVSVYPSPQKPRRVRGAPCARCGLSVDPRTAVRLAGLWTLSERLRAPRGSPPPPSERRVLPGGPRVQVGRPVHTRRRAERDLAGRACVWQQPVTAHARHPRRSVSEPAMEGGVRKLRRGIFAALPYAPRAASPHVQLRYRSDRSTRAYTQQRVTPRTLLQTPGGARPRAGLPVLRQRATSRLLKFWTQGSRGQFVRSRGVGGAFQDLSILTVALDVGPTDVHGANANATPGSAASWNDPKRPLTLPRPLTNYERFSGRVPYRGGTRAIPRTVFGRHFVESAIVADEFPALLAKIMQIGVHSCHNPSYFSDVTQTQQYISNLSGRVGGQALSVELAPGKTPADTKCCAGERDTKRALSATFVRRRQVSYRVLERACPKPVMTHALRTYLLMLSSAQPAILSKLLWARIKENECGHRKRVPPSLETQQLPDWAKVREVRPKRHLYCCLASCAPWGPRTRIRGQGTPVYKDSTPIAPKGV</sequence>
<gene>
    <name evidence="2" type="ORF">POSPLADRAFT_1150767</name>
</gene>
<evidence type="ECO:0000313" key="2">
    <source>
        <dbReference type="EMBL" id="OSX59336.1"/>
    </source>
</evidence>
<dbReference type="Proteomes" id="UP000194127">
    <property type="component" value="Unassembled WGS sequence"/>
</dbReference>
<evidence type="ECO:0000256" key="1">
    <source>
        <dbReference type="SAM" id="MobiDB-lite"/>
    </source>
</evidence>
<protein>
    <submittedName>
        <fullName evidence="2">Uncharacterized protein</fullName>
    </submittedName>
</protein>
<dbReference type="EMBL" id="KZ110602">
    <property type="protein sequence ID" value="OSX59336.1"/>
    <property type="molecule type" value="Genomic_DNA"/>
</dbReference>
<dbReference type="RefSeq" id="XP_024336130.1">
    <property type="nucleotide sequence ID" value="XM_024486460.1"/>
</dbReference>
<proteinExistence type="predicted"/>
<reference evidence="2 3" key="1">
    <citation type="submission" date="2017-04" db="EMBL/GenBank/DDBJ databases">
        <title>Genome Sequence of the Model Brown-Rot Fungus Postia placenta SB12.</title>
        <authorList>
            <consortium name="DOE Joint Genome Institute"/>
            <person name="Gaskell J."/>
            <person name="Kersten P."/>
            <person name="Larrondo L.F."/>
            <person name="Canessa P."/>
            <person name="Martinez D."/>
            <person name="Hibbett D."/>
            <person name="Schmoll M."/>
            <person name="Kubicek C.P."/>
            <person name="Martinez A.T."/>
            <person name="Yadav J."/>
            <person name="Master E."/>
            <person name="Magnuson J.K."/>
            <person name="James T."/>
            <person name="Yaver D."/>
            <person name="Berka R."/>
            <person name="Labutti K."/>
            <person name="Lipzen A."/>
            <person name="Aerts A."/>
            <person name="Barry K."/>
            <person name="Henrissat B."/>
            <person name="Blanchette R."/>
            <person name="Grigoriev I."/>
            <person name="Cullen D."/>
        </authorList>
    </citation>
    <scope>NUCLEOTIDE SEQUENCE [LARGE SCALE GENOMIC DNA]</scope>
    <source>
        <strain evidence="2 3">MAD-698-R-SB12</strain>
    </source>
</reference>
<evidence type="ECO:0000313" key="3">
    <source>
        <dbReference type="Proteomes" id="UP000194127"/>
    </source>
</evidence>
<dbReference type="STRING" id="670580.A0A1X6MSY6"/>
<keyword evidence="3" id="KW-1185">Reference proteome</keyword>
<dbReference type="GeneID" id="36331409"/>
<accession>A0A1X6MSY6</accession>
<feature type="region of interest" description="Disordered" evidence="1">
    <location>
        <begin position="943"/>
        <end position="978"/>
    </location>
</feature>
<name>A0A1X6MSY6_9APHY</name>
<dbReference type="OrthoDB" id="515401at2759"/>